<dbReference type="SUPFAM" id="SSF51735">
    <property type="entry name" value="NAD(P)-binding Rossmann-fold domains"/>
    <property type="match status" value="4"/>
</dbReference>
<evidence type="ECO:0000256" key="7">
    <source>
        <dbReference type="ARBA" id="ARBA00023268"/>
    </source>
</evidence>
<dbReference type="GO" id="GO:0047879">
    <property type="term" value="F:erythronolide synthase activity"/>
    <property type="evidence" value="ECO:0007669"/>
    <property type="project" value="UniProtKB-EC"/>
</dbReference>
<dbReference type="EMBL" id="BMMK01000034">
    <property type="protein sequence ID" value="GGM75274.1"/>
    <property type="molecule type" value="Genomic_DNA"/>
</dbReference>
<evidence type="ECO:0000256" key="13">
    <source>
        <dbReference type="ARBA" id="ARBA00066981"/>
    </source>
</evidence>
<dbReference type="Pfam" id="PF00109">
    <property type="entry name" value="ketoacyl-synt"/>
    <property type="match status" value="2"/>
</dbReference>
<dbReference type="InterPro" id="IPR013968">
    <property type="entry name" value="PKS_KR"/>
</dbReference>
<dbReference type="SUPFAM" id="SSF53901">
    <property type="entry name" value="Thiolase-like"/>
    <property type="match status" value="2"/>
</dbReference>
<accession>A0A8J3FYE1</accession>
<dbReference type="SUPFAM" id="SSF52151">
    <property type="entry name" value="FabD/lysophospholipase-like"/>
    <property type="match status" value="2"/>
</dbReference>
<dbReference type="InterPro" id="IPR016039">
    <property type="entry name" value="Thiolase-like"/>
</dbReference>
<dbReference type="InterPro" id="IPR014031">
    <property type="entry name" value="Ketoacyl_synth_C"/>
</dbReference>
<keyword evidence="4" id="KW-0808">Transferase</keyword>
<evidence type="ECO:0000256" key="6">
    <source>
        <dbReference type="ARBA" id="ARBA00023194"/>
    </source>
</evidence>
<dbReference type="InterPro" id="IPR006162">
    <property type="entry name" value="Ppantetheine_attach_site"/>
</dbReference>
<evidence type="ECO:0000256" key="3">
    <source>
        <dbReference type="ARBA" id="ARBA00022553"/>
    </source>
</evidence>
<dbReference type="SMART" id="SM00827">
    <property type="entry name" value="PKS_AT"/>
    <property type="match status" value="2"/>
</dbReference>
<dbReference type="InterPro" id="IPR057326">
    <property type="entry name" value="KR_dom"/>
</dbReference>
<dbReference type="SMART" id="SM00822">
    <property type="entry name" value="PKS_KR"/>
    <property type="match status" value="2"/>
</dbReference>
<dbReference type="InterPro" id="IPR036736">
    <property type="entry name" value="ACP-like_sf"/>
</dbReference>
<comment type="pathway">
    <text evidence="11">Antibiotic biosynthesis; erythromycin biosynthesis.</text>
</comment>
<dbReference type="RefSeq" id="WP_189061092.1">
    <property type="nucleotide sequence ID" value="NZ_BMMK01000034.1"/>
</dbReference>
<dbReference type="InterPro" id="IPR050091">
    <property type="entry name" value="PKS_NRPS_Biosynth_Enz"/>
</dbReference>
<evidence type="ECO:0000256" key="5">
    <source>
        <dbReference type="ARBA" id="ARBA00022737"/>
    </source>
</evidence>
<evidence type="ECO:0000256" key="10">
    <source>
        <dbReference type="ARBA" id="ARBA00060158"/>
    </source>
</evidence>
<feature type="active site" description="Proton acceptor; for dehydratase activity" evidence="14">
    <location>
        <position position="2744"/>
    </location>
</feature>
<evidence type="ECO:0000256" key="11">
    <source>
        <dbReference type="ARBA" id="ARBA00060622"/>
    </source>
</evidence>
<evidence type="ECO:0000313" key="19">
    <source>
        <dbReference type="Proteomes" id="UP000637578"/>
    </source>
</evidence>
<feature type="active site" description="Proton acceptor; for dehydratase activity" evidence="14">
    <location>
        <position position="972"/>
    </location>
</feature>
<evidence type="ECO:0000256" key="12">
    <source>
        <dbReference type="ARBA" id="ARBA00063272"/>
    </source>
</evidence>
<feature type="region of interest" description="N-terminal hotdog fold" evidence="14">
    <location>
        <begin position="940"/>
        <end position="1064"/>
    </location>
</feature>
<dbReference type="InterPro" id="IPR049551">
    <property type="entry name" value="PKS_DH_C"/>
</dbReference>
<dbReference type="SMART" id="SM00826">
    <property type="entry name" value="PKS_DH"/>
    <property type="match status" value="2"/>
</dbReference>
<dbReference type="PROSITE" id="PS00012">
    <property type="entry name" value="PHOSPHOPANTETHEINE"/>
    <property type="match status" value="1"/>
</dbReference>
<evidence type="ECO:0000256" key="2">
    <source>
        <dbReference type="ARBA" id="ARBA00022450"/>
    </source>
</evidence>
<evidence type="ECO:0000259" key="15">
    <source>
        <dbReference type="PROSITE" id="PS50075"/>
    </source>
</evidence>
<dbReference type="GO" id="GO:0033068">
    <property type="term" value="P:macrolide biosynthetic process"/>
    <property type="evidence" value="ECO:0007669"/>
    <property type="project" value="UniProtKB-ARBA"/>
</dbReference>
<comment type="caution">
    <text evidence="18">The sequence shown here is derived from an EMBL/GenBank/DDBJ whole genome shotgun (WGS) entry which is preliminary data.</text>
</comment>
<evidence type="ECO:0000313" key="18">
    <source>
        <dbReference type="EMBL" id="GGM75274.1"/>
    </source>
</evidence>
<dbReference type="GO" id="GO:0006633">
    <property type="term" value="P:fatty acid biosynthetic process"/>
    <property type="evidence" value="ECO:0007669"/>
    <property type="project" value="InterPro"/>
</dbReference>
<keyword evidence="8" id="KW-0012">Acyltransferase</keyword>
<dbReference type="FunFam" id="3.40.366.10:FF:000002">
    <property type="entry name" value="Probable polyketide synthase 2"/>
    <property type="match status" value="2"/>
</dbReference>
<feature type="domain" description="Ketosynthase family 3 (KS3)" evidence="16">
    <location>
        <begin position="1806"/>
        <end position="2232"/>
    </location>
</feature>
<feature type="domain" description="PKS/mFAS DH" evidence="17">
    <location>
        <begin position="2712"/>
        <end position="2989"/>
    </location>
</feature>
<dbReference type="Pfam" id="PF14765">
    <property type="entry name" value="PS-DH"/>
    <property type="match status" value="2"/>
</dbReference>
<dbReference type="PROSITE" id="PS50075">
    <property type="entry name" value="CARRIER"/>
    <property type="match status" value="2"/>
</dbReference>
<dbReference type="Pfam" id="PF02801">
    <property type="entry name" value="Ketoacyl-synt_C"/>
    <property type="match status" value="2"/>
</dbReference>
<dbReference type="Pfam" id="PF22953">
    <property type="entry name" value="SpnB_Rossmann"/>
    <property type="match status" value="2"/>
</dbReference>
<dbReference type="InterPro" id="IPR032821">
    <property type="entry name" value="PKS_assoc"/>
</dbReference>
<protein>
    <recommendedName>
        <fullName evidence="13">6-deoxyerythronolide-B synthase</fullName>
        <ecNumber evidence="13">2.3.1.94</ecNumber>
    </recommendedName>
</protein>
<dbReference type="PROSITE" id="PS52004">
    <property type="entry name" value="KS3_2"/>
    <property type="match status" value="2"/>
</dbReference>
<keyword evidence="6" id="KW-0045">Antibiotic biosynthesis</keyword>
<feature type="active site" description="Proton donor; for dehydratase activity" evidence="14">
    <location>
        <position position="2911"/>
    </location>
</feature>
<dbReference type="Pfam" id="PF16197">
    <property type="entry name" value="KAsynt_C_assoc"/>
    <property type="match status" value="2"/>
</dbReference>
<dbReference type="Gene3D" id="1.10.1200.10">
    <property type="entry name" value="ACP-like"/>
    <property type="match status" value="2"/>
</dbReference>
<dbReference type="InterPro" id="IPR009081">
    <property type="entry name" value="PP-bd_ACP"/>
</dbReference>
<dbReference type="GO" id="GO:0004315">
    <property type="term" value="F:3-oxoacyl-[acyl-carrier-protein] synthase activity"/>
    <property type="evidence" value="ECO:0007669"/>
    <property type="project" value="InterPro"/>
</dbReference>
<evidence type="ECO:0000259" key="17">
    <source>
        <dbReference type="PROSITE" id="PS52019"/>
    </source>
</evidence>
<feature type="domain" description="Carrier" evidence="15">
    <location>
        <begin position="1712"/>
        <end position="1787"/>
    </location>
</feature>
<dbReference type="Pfam" id="PF00550">
    <property type="entry name" value="PP-binding"/>
    <property type="match status" value="2"/>
</dbReference>
<dbReference type="SMART" id="SM01294">
    <property type="entry name" value="PKS_PP_betabranch"/>
    <property type="match status" value="2"/>
</dbReference>
<evidence type="ECO:0000256" key="14">
    <source>
        <dbReference type="PROSITE-ProRule" id="PRU01363"/>
    </source>
</evidence>
<dbReference type="FunFam" id="1.10.1200.10:FF:000007">
    <property type="entry name" value="Probable polyketide synthase pks17"/>
    <property type="match status" value="2"/>
</dbReference>
<dbReference type="Gene3D" id="3.10.129.110">
    <property type="entry name" value="Polyketide synthase dehydratase"/>
    <property type="match status" value="2"/>
</dbReference>
<keyword evidence="19" id="KW-1185">Reference proteome</keyword>
<dbReference type="InterPro" id="IPR049900">
    <property type="entry name" value="PKS_mFAS_DH"/>
</dbReference>
<dbReference type="FunFam" id="3.40.47.10:FF:000019">
    <property type="entry name" value="Polyketide synthase type I"/>
    <property type="match status" value="2"/>
</dbReference>
<dbReference type="InterPro" id="IPR018201">
    <property type="entry name" value="Ketoacyl_synth_AS"/>
</dbReference>
<dbReference type="Gene3D" id="3.40.50.720">
    <property type="entry name" value="NAD(P)-binding Rossmann-like Domain"/>
    <property type="match status" value="2"/>
</dbReference>
<dbReference type="Pfam" id="PF08659">
    <property type="entry name" value="KR"/>
    <property type="match status" value="2"/>
</dbReference>
<dbReference type="CDD" id="cd00833">
    <property type="entry name" value="PKS"/>
    <property type="match status" value="2"/>
</dbReference>
<dbReference type="InterPro" id="IPR055123">
    <property type="entry name" value="SpnB-like_Rossmann"/>
</dbReference>
<dbReference type="SMART" id="SM00825">
    <property type="entry name" value="PKS_KS"/>
    <property type="match status" value="2"/>
</dbReference>
<dbReference type="InterPro" id="IPR014043">
    <property type="entry name" value="Acyl_transferase_dom"/>
</dbReference>
<dbReference type="InterPro" id="IPR020807">
    <property type="entry name" value="PKS_DH"/>
</dbReference>
<dbReference type="Pfam" id="PF08990">
    <property type="entry name" value="Docking"/>
    <property type="match status" value="1"/>
</dbReference>
<dbReference type="PANTHER" id="PTHR43775">
    <property type="entry name" value="FATTY ACID SYNTHASE"/>
    <property type="match status" value="1"/>
</dbReference>
<evidence type="ECO:0000256" key="1">
    <source>
        <dbReference type="ARBA" id="ARBA00001957"/>
    </source>
</evidence>
<dbReference type="SUPFAM" id="SSF55048">
    <property type="entry name" value="Probable ACP-binding domain of malonyl-CoA ACP transacylase"/>
    <property type="match status" value="2"/>
</dbReference>
<dbReference type="InterPro" id="IPR020841">
    <property type="entry name" value="PKS_Beta-ketoAc_synthase_dom"/>
</dbReference>
<dbReference type="InterPro" id="IPR049552">
    <property type="entry name" value="PKS_DH_N"/>
</dbReference>
<organism evidence="18 19">
    <name type="scientific">Longimycelium tulufanense</name>
    <dbReference type="NCBI Taxonomy" id="907463"/>
    <lineage>
        <taxon>Bacteria</taxon>
        <taxon>Bacillati</taxon>
        <taxon>Actinomycetota</taxon>
        <taxon>Actinomycetes</taxon>
        <taxon>Pseudonocardiales</taxon>
        <taxon>Pseudonocardiaceae</taxon>
        <taxon>Longimycelium</taxon>
    </lineage>
</organism>
<dbReference type="InterPro" id="IPR015083">
    <property type="entry name" value="NorB/c/GfsB-D-like_docking"/>
</dbReference>
<dbReference type="SMART" id="SM00823">
    <property type="entry name" value="PKS_PP"/>
    <property type="match status" value="2"/>
</dbReference>
<reference evidence="18" key="2">
    <citation type="submission" date="2020-09" db="EMBL/GenBank/DDBJ databases">
        <authorList>
            <person name="Sun Q."/>
            <person name="Zhou Y."/>
        </authorList>
    </citation>
    <scope>NUCLEOTIDE SEQUENCE</scope>
    <source>
        <strain evidence="18">CGMCC 4.5737</strain>
    </source>
</reference>
<comment type="cofactor">
    <cofactor evidence="1">
        <name>pantetheine 4'-phosphate</name>
        <dbReference type="ChEBI" id="CHEBI:47942"/>
    </cofactor>
</comment>
<dbReference type="InterPro" id="IPR020806">
    <property type="entry name" value="PKS_PP-bd"/>
</dbReference>
<keyword evidence="3" id="KW-0597">Phosphoprotein</keyword>
<evidence type="ECO:0000259" key="16">
    <source>
        <dbReference type="PROSITE" id="PS52004"/>
    </source>
</evidence>
<feature type="region of interest" description="C-terminal hotdog fold" evidence="14">
    <location>
        <begin position="1076"/>
        <end position="1218"/>
    </location>
</feature>
<name>A0A8J3FYE1_9PSEU</name>
<dbReference type="Gene3D" id="3.40.47.10">
    <property type="match status" value="2"/>
</dbReference>
<dbReference type="Pfam" id="PF00698">
    <property type="entry name" value="Acyl_transf_1"/>
    <property type="match status" value="2"/>
</dbReference>
<keyword evidence="2" id="KW-0596">Phosphopantetheine</keyword>
<dbReference type="GO" id="GO:0031177">
    <property type="term" value="F:phosphopantetheine binding"/>
    <property type="evidence" value="ECO:0007669"/>
    <property type="project" value="InterPro"/>
</dbReference>
<feature type="active site" description="Proton donor; for dehydratase activity" evidence="14">
    <location>
        <position position="1137"/>
    </location>
</feature>
<dbReference type="SUPFAM" id="SSF47336">
    <property type="entry name" value="ACP-like"/>
    <property type="match status" value="2"/>
</dbReference>
<keyword evidence="5" id="KW-0677">Repeat</keyword>
<dbReference type="InterPro" id="IPR001227">
    <property type="entry name" value="Ac_transferase_dom_sf"/>
</dbReference>
<feature type="region of interest" description="N-terminal hotdog fold" evidence="14">
    <location>
        <begin position="2712"/>
        <end position="2837"/>
    </location>
</feature>
<feature type="domain" description="Ketosynthase family 3 (KS3)" evidence="16">
    <location>
        <begin position="38"/>
        <end position="455"/>
    </location>
</feature>
<dbReference type="GO" id="GO:0004312">
    <property type="term" value="F:fatty acid synthase activity"/>
    <property type="evidence" value="ECO:0007669"/>
    <property type="project" value="TreeGrafter"/>
</dbReference>
<dbReference type="PROSITE" id="PS00606">
    <property type="entry name" value="KS3_1"/>
    <property type="match status" value="2"/>
</dbReference>
<dbReference type="InterPro" id="IPR036291">
    <property type="entry name" value="NAD(P)-bd_dom_sf"/>
</dbReference>
<dbReference type="Pfam" id="PF21089">
    <property type="entry name" value="PKS_DH_N"/>
    <property type="match status" value="2"/>
</dbReference>
<dbReference type="InterPro" id="IPR042104">
    <property type="entry name" value="PKS_dehydratase_sf"/>
</dbReference>
<dbReference type="Gene3D" id="3.40.366.10">
    <property type="entry name" value="Malonyl-Coenzyme A Acyl Carrier Protein, domain 2"/>
    <property type="match status" value="2"/>
</dbReference>
<dbReference type="EC" id="2.3.1.94" evidence="13"/>
<evidence type="ECO:0000256" key="8">
    <source>
        <dbReference type="ARBA" id="ARBA00023315"/>
    </source>
</evidence>
<dbReference type="InterPro" id="IPR016036">
    <property type="entry name" value="Malonyl_transacylase_ACP-bd"/>
</dbReference>
<evidence type="ECO:0000256" key="4">
    <source>
        <dbReference type="ARBA" id="ARBA00022679"/>
    </source>
</evidence>
<comment type="subunit">
    <text evidence="12">Homodimer. Erythronolide synthase is composed of EryAI, EryAII and EryAIII multimodular (2 modules) polypeptides each coding for a functional synthase subunit which participates in 2 of the six FAS-like elongation steps required for formation of the polyketide. Module 1, 2, 3, 4, 5, and 6 participating in biosynthesis steps 1, 2, 3, 4, 5, and 6, respectively.</text>
</comment>
<comment type="catalytic activity">
    <reaction evidence="9">
        <text>6 (S)-methylmalonyl-CoA + propanoyl-CoA + 6 NADPH + 12 H(+) = 6-deoxyerythronolide B + 6 CO2 + 6 NADP(+) + 7 CoA + H2O</text>
        <dbReference type="Rhea" id="RHEA:23068"/>
        <dbReference type="ChEBI" id="CHEBI:15377"/>
        <dbReference type="ChEBI" id="CHEBI:15378"/>
        <dbReference type="ChEBI" id="CHEBI:16089"/>
        <dbReference type="ChEBI" id="CHEBI:16526"/>
        <dbReference type="ChEBI" id="CHEBI:57287"/>
        <dbReference type="ChEBI" id="CHEBI:57327"/>
        <dbReference type="ChEBI" id="CHEBI:57392"/>
        <dbReference type="ChEBI" id="CHEBI:57783"/>
        <dbReference type="ChEBI" id="CHEBI:58349"/>
        <dbReference type="EC" id="2.3.1.94"/>
    </reaction>
</comment>
<dbReference type="InterPro" id="IPR016035">
    <property type="entry name" value="Acyl_Trfase/lysoPLipase"/>
</dbReference>
<comment type="function">
    <text evidence="10">Involved in the biosynthesis of antibiotic erythromycin via the biosynthesis of its aglycone precursor, 6-deoxyerythronolide B (6-dEB).</text>
</comment>
<feature type="domain" description="Carrier" evidence="15">
    <location>
        <begin position="3473"/>
        <end position="3548"/>
    </location>
</feature>
<reference evidence="18" key="1">
    <citation type="journal article" date="2014" name="Int. J. Syst. Evol. Microbiol.">
        <title>Complete genome sequence of Corynebacterium casei LMG S-19264T (=DSM 44701T), isolated from a smear-ripened cheese.</title>
        <authorList>
            <consortium name="US DOE Joint Genome Institute (JGI-PGF)"/>
            <person name="Walter F."/>
            <person name="Albersmeier A."/>
            <person name="Kalinowski J."/>
            <person name="Ruckert C."/>
        </authorList>
    </citation>
    <scope>NUCLEOTIDE SEQUENCE</scope>
    <source>
        <strain evidence="18">CGMCC 4.5737</strain>
    </source>
</reference>
<keyword evidence="7" id="KW-0511">Multifunctional enzyme</keyword>
<dbReference type="CDD" id="cd08956">
    <property type="entry name" value="KR_3_FAS_SDR_x"/>
    <property type="match status" value="2"/>
</dbReference>
<feature type="domain" description="PKS/mFAS DH" evidence="17">
    <location>
        <begin position="940"/>
        <end position="1218"/>
    </location>
</feature>
<proteinExistence type="predicted"/>
<gene>
    <name evidence="18" type="ORF">GCM10012275_52460</name>
</gene>
<evidence type="ECO:0000256" key="9">
    <source>
        <dbReference type="ARBA" id="ARBA00052442"/>
    </source>
</evidence>
<dbReference type="InterPro" id="IPR014030">
    <property type="entry name" value="Ketoacyl_synth_N"/>
</dbReference>
<dbReference type="PANTHER" id="PTHR43775:SF51">
    <property type="entry name" value="INACTIVE PHENOLPHTHIOCEROL SYNTHESIS POLYKETIDE SYNTHASE TYPE I PKS1-RELATED"/>
    <property type="match status" value="1"/>
</dbReference>
<sequence length="3630" mass="383335">MELIKLATDDKLVDYLKRVTADLKRTRQRVRELESGVAEPVAIIGMACRYPGGVTSPEDLWDLVAAGRDAISAFPTDRGWAVDLGASFRHEGGFVHDATDFDADLFGISPREALAMDPQQRLLLETSWEALERAGIDPTSLWGSDAGVYVGLMNQNYGPRDEESLQQFLGFGATGMLNAVASGRIAYTLGLEGPAMTVDTACSASLVALHLAVRAVRAGECPLALVCGVTVMTSPLAFLDMAQQGALARDGRCKSFAAAADGTVWAEGVGVLVVEKLSEARRAGHQVLAVIRGSAVNQDGASNGLTAPNGPAQERLIRQALDDAGLSPGQIDAVEAHGTGTTLGDPIEAQALLATYGPGRPADQPLWLGSVKSNLGHTQGAAGVGGVIKMVMAMRHGILPHTLHVDAPTPHVDWSSGAVRLLTEAWEWPDTGRPRRAGVSSFGISGTNAHVILEQAPPEEGSAAAADDASRVRAASESGIGGAVPWVLAARGERALREQAKRLSSYLDDQDRLSVVDVGYSLAVSRAALEHRAVILAKDQDAFQAGLEAVIEGRDAIDVVEGVVREAGKTVFVFPGQGSQWSGMATRLWGSSAVFRDRLQQCADALRPRVDWSLVDVVCGAPHAPSLDRVDVVQPALWAMMVSLAEVWCSMGVRPDAVIGHSQGEIAAACVAGGLSLADGARVVALRSQALAALAGRGGMVSLPLPLTRAEGLLRRWENRLSVAAVNGPRSVVVSGDPEALDELVAWSVGEDIRARRVPVDYASHSAQVEAIQARLAEALSGVAARASEIPFLSTVTGGWLDTSTLDADYWYRNLRETVRFEPAVRELLAAGYRTFVEVSPHPVLTMGVQETLDEPENQAAAVVVGSLRRDQGGWERFLTSVAEAYVRGVPVDWADVFAGTAAQRVPLPTYAFQRRRYWVDFQGTMPGGLASLGQNSAEHPLLGAAVPLADSDGMLFTGQLTMDAHPWLRDHAVAGTVLLPGTAFVELAIRAGDQVRCGHLEELTLQAPLVLTERDAVQLQVAVGTPNDDGVRSVAVYSRRTEESAEPWTCHATGLLASRVADPDFEFTQWPPNGATPVEIDQLYDVLAERGYEYGSAFQGVRRVWRRDEEIFAEIALPEAVLGDPTAFGLHPALLDAALHAAQVRHDERVALSDGEVPLPFAWSGVSLSATGASSLRVRLTMSGPDTISLWAADSVGAPVVSVDSLVTRSVPAHQLQATPRGDDLFRLEWVKLPTVSADAPARWAVLGANPETLGLAVRPGGTGTSVADFPDISSLREAITSEAPVPDVVLAPLTALTGDESGPGDTAAAARAATHKALSLLQSWLDDDRLAASRLVLLTTGAASTGDGADVPDLATAAAWGLVRSAQSEHPDRVVLVDLDGIEHRADLLAAAVSAGEPQLAVRDGQLLAARLARVNTASDSGAAPRWDTRGTVLVTGGTGTLGSAVARHMVVQHGVRHLVLTSRRGPGAAGAVELRAELTELGANVEVVACDMADRRAAAELVGRIDPEHPLTAVVHAAGVLDDGVISALTPERVDAVLRPKVDAAWNLHELTQDLRLDAFVLFSSAAGVMGAAGQGNYAAANAFLDALAQQRRARGLPGLSLDWGLWEEASGMTAVLTGADRSRLARSGAQPMSTRDGLALLDAAMAITDEPVLVPIRLDPRDLDASAPPLLQHLAPVTTRRRAASAGALGTNSLAERLAGRDTVERNQVLRDLVRAQVATVLGHDSAESVDPDRPFRELGFDSLTAVEFRNRVSAAIGLRLPATLVFDHPTPTAVAQLLDAEILGAGADVGAPMLTTTAPPDEPIAVVAMACRLPGGVASPEELWRLVDRGVDAISGFPTDRGWDLEDMYSPDPDRPGTCYVRAGGFLHDMAEFDAGFFDISPREATAMDPQQRLLLETSWEAFERAGINPTSVKGSDIGVFTGLMGQDYATRPAVRLTEFEGYSGTGSASSVASGRLAYLYGLEGPAVTVDTACSSSLVAVHLAVQALRHGECEMALAGGVTVMSTPTTFVEFSRQRGLAPDGRCKPFADQADGTALSEGAGLLLLERLSDARRRGHPVLAVVRGSAVNQDGASNGLTAPNGPSQQKVIRRALANAGLKPSDVDVVEAHGTGTTLGDPIESQALLATYGQDRPADLPLWLGALKSNIGHTQAAAGVAGLIKMVLALRHGMLPRTLHVDEPTSHVDWSSGAVELLTEARPWSETGHPRRAGVSSFGISGTNAHVILEQAPSEKDAEAPGDDAVRISEVSESGARGAVPWVVAARSEPALWEQAVRLSAFVDDNAPSVVDVGYSLAVSRAALEHRAVVLAEDQNAFRSGLAAVAEGREATGVVVGVARRAGKTVFVFPGQGGQWTGMGRELCEASPVFARTLRACSDALAPHVGWSLVDVIHSAEDAPALERVDVVQPALWAVMVSLADLWRSMGVSPDAVVGHSQGEIAAACVAGGLSLEDGARIVALRSRLVAERLSGNGGMVSVSAPLDWVERLAAQWSDRVDVAAVNGPSSVVISGEPAALDELLVCCEHEGVRARRIAVDYASHSAQVEALRDDLRERLADIAPRSASVLFLSTVTGDRMNTADLDADYWYRNLRSTVRFEQGVRRLGDQGFGAFLEMSPHPVLTAGIEDALDQGDPVVVGSLRRQEGGLASFLTSLAGAWVHGVDVDWSRAFEGPDPCVVELPTYPFQRQRYWLEGTGSAADVRTAGLVRPDHPLLGAAVELAGSDTRLFTGVITLERQPWLHDHAVLGTVLLPGTALIELALHGGHQVGCSRLEELTQEAPLILPEQSGVRLQVVVGTPDESGRRTVEVYSRPDDAWEDVAWTRHARGVLTDQPEPPAAALDGAWPPPGAEPVDLAGCYERLAEAGLEYGPAFQGLRRAWRLGADVFAEVALPAEAEADADRYGVHPALLDAALHGGLLPEVAEKTIDVRIPFSWSDVAIYTTGTPTMRVRLSPTASGGVSVLLADRTGVSVASVGSLVARPVSAEQLEATRGDLQDSLFRLRWTRLTPPSVPSSNTGEQWVVVGGDELQPTITPSLWSPRCVASLAELTEPVPEVVFLPCTASSAGDVLADQVRAATCQVLETLRQWLADERFSSARLVIMTRGAVSASDLEGVTDLPGAAVWGLVRSSQVENPDRVVLVDLDQDSVPAEILSAVLDADEPQVVVRGGGLFVPRLERVAKGQTAKWEPSGTVLVTGASGTLGRLVARHLVESHGVRDMLLVSRRGAEARGAGELSDHLTALGARITWAACDVADHAAVAELLGSLPVERPLTAIVHTAGVLDDGVVQSLTPERIDRVLRPKVDAVLNLHELTESMNLSAFVVFSSAAGTLGAAGQANYAAANAFLDALACHRRTRGLPAVSLAWGLWAETSGMTARMSETDVARLGRSGVMGLSSQEGLALLDAATSLDEPVVLPMRVDIRVLRAEAANAPVSPVLRALVPGSLRRAAGVAAAGGEMLRDRLAGMSADDQDRVVLELVRGHVAAVLRLTSPATVEPGRAVKELGFDSLTAVELRNRLNTATGLRLPATLVFDHPTAAALAEHLKKELLHAGGAPTLRPVLTQLDKLEDALPQLSSDEVVRDAVEARLRDLLAKLNNGSVHQESVADDQVLQAATLDEVFDIIDGELKRS</sequence>
<dbReference type="Gene3D" id="3.30.70.3290">
    <property type="match status" value="2"/>
</dbReference>
<feature type="region of interest" description="C-terminal hotdog fold" evidence="14">
    <location>
        <begin position="2850"/>
        <end position="2989"/>
    </location>
</feature>
<dbReference type="PROSITE" id="PS52019">
    <property type="entry name" value="PKS_MFAS_DH"/>
    <property type="match status" value="2"/>
</dbReference>
<dbReference type="Proteomes" id="UP000637578">
    <property type="component" value="Unassembled WGS sequence"/>
</dbReference>